<evidence type="ECO:0000259" key="3">
    <source>
        <dbReference type="PROSITE" id="PS51388"/>
    </source>
</evidence>
<reference evidence="5 6" key="1">
    <citation type="submission" date="2017-03" db="EMBL/GenBank/DDBJ databases">
        <title>Genomes of endolithic fungi from Antarctica.</title>
        <authorList>
            <person name="Coleine C."/>
            <person name="Masonjones S."/>
            <person name="Stajich J.E."/>
        </authorList>
    </citation>
    <scope>NUCLEOTIDE SEQUENCE [LARGE SCALE GENOMIC DNA]</scope>
    <source>
        <strain evidence="5 6">CCFEE 5184</strain>
    </source>
</reference>
<organism evidence="5 6">
    <name type="scientific">Friedmanniomyces simplex</name>
    <dbReference type="NCBI Taxonomy" id="329884"/>
    <lineage>
        <taxon>Eukaryota</taxon>
        <taxon>Fungi</taxon>
        <taxon>Dikarya</taxon>
        <taxon>Ascomycota</taxon>
        <taxon>Pezizomycotina</taxon>
        <taxon>Dothideomycetes</taxon>
        <taxon>Dothideomycetidae</taxon>
        <taxon>Mycosphaerellales</taxon>
        <taxon>Teratosphaeriaceae</taxon>
        <taxon>Friedmanniomyces</taxon>
    </lineage>
</organism>
<sequence>MANGNLYIGFDVAALQSLHPKGHIELLDVIDRLGAEGLNEHVDLPQLVVSGDQSSGKSSVLAAISGVPFPKKDNLCTRFATEVILRRNDELEDIQIAVSITPGSHRPAADRHLIESFRQELTSMDEFPKMMEDAAQAMGLGAAGSVFSGDILRLEVRGPRMPQLTIVDLPGHMNSENKFQSAEDIKLVNEFVEDYMSQERSIILAVISAKNDYANQIVLSKARKVDPDGRRTLGIITKPDTLHPGSASETSFISLARNQDVRFSLGWHVVRNLDTNELVAYDRDDLESTFFQTTKWNVLNMNARGIHSLRERLSEVLLQQIKKELPGLISEIVVASEDTQREVTRMGRSRGTLFEKRLFVMELGQTFRDLCHAACEGLYDHPFFADDGVIKTNSRHLRAVLQNANLEFAKKMLATPPQVIALFKSHHTLVAEDIGLIVDAVVDNNEPDMDELAAQDLADYAEAFFKVALKRVIDEVPSHVIEPAIMVRLPKLLDSSKILEMPDETIEAVGGESAARTKHRELLQAKLHIYRRSNLICKMYVERRANASLDECFHTPEGTLESNDAPLHQIASNDLMVAWESTSYPAAWGNGGEHPGQDAVEIVPEAVTEAIPDPTDDFLASYGKLKKTRNGRKLTTL</sequence>
<dbReference type="PANTHER" id="PTHR11566">
    <property type="entry name" value="DYNAMIN"/>
    <property type="match status" value="1"/>
</dbReference>
<dbReference type="InterPro" id="IPR027417">
    <property type="entry name" value="P-loop_NTPase"/>
</dbReference>
<dbReference type="InterPro" id="IPR001401">
    <property type="entry name" value="Dynamin_GTPase"/>
</dbReference>
<dbReference type="PROSITE" id="PS51718">
    <property type="entry name" value="G_DYNAMIN_2"/>
    <property type="match status" value="1"/>
</dbReference>
<dbReference type="GO" id="GO:0003924">
    <property type="term" value="F:GTPase activity"/>
    <property type="evidence" value="ECO:0007669"/>
    <property type="project" value="InterPro"/>
</dbReference>
<dbReference type="AlphaFoldDB" id="A0A4V5NH52"/>
<dbReference type="CDD" id="cd08771">
    <property type="entry name" value="DLP_1"/>
    <property type="match status" value="1"/>
</dbReference>
<dbReference type="PROSITE" id="PS51388">
    <property type="entry name" value="GED"/>
    <property type="match status" value="1"/>
</dbReference>
<gene>
    <name evidence="5" type="ORF">B0A55_11212</name>
</gene>
<dbReference type="SUPFAM" id="SSF52540">
    <property type="entry name" value="P-loop containing nucleoside triphosphate hydrolases"/>
    <property type="match status" value="1"/>
</dbReference>
<dbReference type="InterPro" id="IPR022812">
    <property type="entry name" value="Dynamin"/>
</dbReference>
<keyword evidence="6" id="KW-1185">Reference proteome</keyword>
<evidence type="ECO:0008006" key="7">
    <source>
        <dbReference type="Google" id="ProtNLM"/>
    </source>
</evidence>
<evidence type="ECO:0000313" key="6">
    <source>
        <dbReference type="Proteomes" id="UP000309340"/>
    </source>
</evidence>
<dbReference type="Gene3D" id="3.40.50.300">
    <property type="entry name" value="P-loop containing nucleotide triphosphate hydrolases"/>
    <property type="match status" value="1"/>
</dbReference>
<keyword evidence="2" id="KW-0342">GTP-binding</keyword>
<dbReference type="Pfam" id="PF01031">
    <property type="entry name" value="Dynamin_M"/>
    <property type="match status" value="1"/>
</dbReference>
<dbReference type="EMBL" id="NAJQ01000499">
    <property type="protein sequence ID" value="TKA68559.1"/>
    <property type="molecule type" value="Genomic_DNA"/>
</dbReference>
<dbReference type="GO" id="GO:0016020">
    <property type="term" value="C:membrane"/>
    <property type="evidence" value="ECO:0007669"/>
    <property type="project" value="TreeGrafter"/>
</dbReference>
<feature type="domain" description="Dynamin-type G" evidence="4">
    <location>
        <begin position="41"/>
        <end position="326"/>
    </location>
</feature>
<evidence type="ECO:0000259" key="4">
    <source>
        <dbReference type="PROSITE" id="PS51718"/>
    </source>
</evidence>
<dbReference type="Pfam" id="PF00350">
    <property type="entry name" value="Dynamin_N"/>
    <property type="match status" value="1"/>
</dbReference>
<dbReference type="GO" id="GO:0005525">
    <property type="term" value="F:GTP binding"/>
    <property type="evidence" value="ECO:0007669"/>
    <property type="project" value="InterPro"/>
</dbReference>
<dbReference type="SMART" id="SM00053">
    <property type="entry name" value="DYNc"/>
    <property type="match status" value="1"/>
</dbReference>
<name>A0A4V5NH52_9PEZI</name>
<proteinExistence type="predicted"/>
<dbReference type="GO" id="GO:0005874">
    <property type="term" value="C:microtubule"/>
    <property type="evidence" value="ECO:0007669"/>
    <property type="project" value="TreeGrafter"/>
</dbReference>
<feature type="domain" description="GED" evidence="3">
    <location>
        <begin position="454"/>
        <end position="545"/>
    </location>
</feature>
<dbReference type="GO" id="GO:0000266">
    <property type="term" value="P:mitochondrial fission"/>
    <property type="evidence" value="ECO:0007669"/>
    <property type="project" value="TreeGrafter"/>
</dbReference>
<evidence type="ECO:0000256" key="1">
    <source>
        <dbReference type="ARBA" id="ARBA00022741"/>
    </source>
</evidence>
<dbReference type="PRINTS" id="PR00195">
    <property type="entry name" value="DYNAMIN"/>
</dbReference>
<keyword evidence="1" id="KW-0547">Nucleotide-binding</keyword>
<dbReference type="GO" id="GO:0005739">
    <property type="term" value="C:mitochondrion"/>
    <property type="evidence" value="ECO:0007669"/>
    <property type="project" value="TreeGrafter"/>
</dbReference>
<evidence type="ECO:0000256" key="2">
    <source>
        <dbReference type="ARBA" id="ARBA00023134"/>
    </source>
</evidence>
<dbReference type="InterPro" id="IPR020850">
    <property type="entry name" value="GED_dom"/>
</dbReference>
<dbReference type="GO" id="GO:0008017">
    <property type="term" value="F:microtubule binding"/>
    <property type="evidence" value="ECO:0007669"/>
    <property type="project" value="TreeGrafter"/>
</dbReference>
<dbReference type="InterPro" id="IPR000375">
    <property type="entry name" value="Dynamin_stalk"/>
</dbReference>
<comment type="caution">
    <text evidence="5">The sequence shown here is derived from an EMBL/GenBank/DDBJ whole genome shotgun (WGS) entry which is preliminary data.</text>
</comment>
<dbReference type="InterPro" id="IPR030381">
    <property type="entry name" value="G_DYNAMIN_dom"/>
</dbReference>
<dbReference type="PANTHER" id="PTHR11566:SF21">
    <property type="entry name" value="DYNAMIN RELATED PROTEIN 1, ISOFORM A"/>
    <property type="match status" value="1"/>
</dbReference>
<dbReference type="Proteomes" id="UP000309340">
    <property type="component" value="Unassembled WGS sequence"/>
</dbReference>
<dbReference type="OrthoDB" id="415706at2759"/>
<dbReference type="GO" id="GO:0006897">
    <property type="term" value="P:endocytosis"/>
    <property type="evidence" value="ECO:0007669"/>
    <property type="project" value="TreeGrafter"/>
</dbReference>
<evidence type="ECO:0000313" key="5">
    <source>
        <dbReference type="EMBL" id="TKA68559.1"/>
    </source>
</evidence>
<protein>
    <recommendedName>
        <fullName evidence="7">GED domain-containing protein</fullName>
    </recommendedName>
</protein>
<dbReference type="InterPro" id="IPR045063">
    <property type="entry name" value="Dynamin_N"/>
</dbReference>
<dbReference type="GO" id="GO:0048312">
    <property type="term" value="P:intracellular distribution of mitochondria"/>
    <property type="evidence" value="ECO:0007669"/>
    <property type="project" value="TreeGrafter"/>
</dbReference>
<accession>A0A4V5NH52</accession>
<dbReference type="STRING" id="329884.A0A4V5NH52"/>
<dbReference type="FunFam" id="3.40.50.300:FF:001425">
    <property type="entry name" value="Dynamin GTPase, putative"/>
    <property type="match status" value="1"/>
</dbReference>
<dbReference type="GO" id="GO:0016559">
    <property type="term" value="P:peroxisome fission"/>
    <property type="evidence" value="ECO:0007669"/>
    <property type="project" value="TreeGrafter"/>
</dbReference>